<dbReference type="InterPro" id="IPR001789">
    <property type="entry name" value="Sig_transdc_resp-reg_receiver"/>
</dbReference>
<dbReference type="SUPFAM" id="SSF158472">
    <property type="entry name" value="HAMP domain-like"/>
    <property type="match status" value="1"/>
</dbReference>
<dbReference type="Pfam" id="PF00072">
    <property type="entry name" value="Response_reg"/>
    <property type="match status" value="3"/>
</dbReference>
<dbReference type="SMART" id="SM00388">
    <property type="entry name" value="HisKA"/>
    <property type="match status" value="1"/>
</dbReference>
<feature type="domain" description="Response regulatory" evidence="19">
    <location>
        <begin position="1097"/>
        <end position="1213"/>
    </location>
</feature>
<feature type="modified residue" description="4-aspartylphosphate" evidence="15">
    <location>
        <position position="1002"/>
    </location>
</feature>
<dbReference type="InterPro" id="IPR003661">
    <property type="entry name" value="HisK_dim/P_dom"/>
</dbReference>
<evidence type="ECO:0000256" key="1">
    <source>
        <dbReference type="ARBA" id="ARBA00000085"/>
    </source>
</evidence>
<dbReference type="PROSITE" id="PS50110">
    <property type="entry name" value="RESPONSE_REGULATORY"/>
    <property type="match status" value="3"/>
</dbReference>
<comment type="subcellular location">
    <subcellularLocation>
        <location evidence="2">Cell membrane</location>
        <topology evidence="2">Multi-pass membrane protein</topology>
    </subcellularLocation>
</comment>
<keyword evidence="8" id="KW-0547">Nucleotide-binding</keyword>
<feature type="transmembrane region" description="Helical" evidence="17">
    <location>
        <begin position="18"/>
        <end position="37"/>
    </location>
</feature>
<dbReference type="Proteomes" id="UP001172778">
    <property type="component" value="Unassembled WGS sequence"/>
</dbReference>
<evidence type="ECO:0000256" key="9">
    <source>
        <dbReference type="ARBA" id="ARBA00022777"/>
    </source>
</evidence>
<dbReference type="Pfam" id="PF02518">
    <property type="entry name" value="HATPase_c"/>
    <property type="match status" value="1"/>
</dbReference>
<dbReference type="CDD" id="cd00082">
    <property type="entry name" value="HisKA"/>
    <property type="match status" value="1"/>
</dbReference>
<dbReference type="PANTHER" id="PTHR45339">
    <property type="entry name" value="HYBRID SIGNAL TRANSDUCTION HISTIDINE KINASE J"/>
    <property type="match status" value="1"/>
</dbReference>
<dbReference type="InterPro" id="IPR001610">
    <property type="entry name" value="PAC"/>
</dbReference>
<dbReference type="PROSITE" id="PS50894">
    <property type="entry name" value="HPT"/>
    <property type="match status" value="2"/>
</dbReference>
<dbReference type="PROSITE" id="PS50112">
    <property type="entry name" value="PAS"/>
    <property type="match status" value="2"/>
</dbReference>
<reference evidence="24" key="1">
    <citation type="submission" date="2023-03" db="EMBL/GenBank/DDBJ databases">
        <title>Chitinimonas shenzhenensis gen. nov., sp. nov., a novel member of family Burkholderiaceae isolated from activated sludge collected in Shen Zhen, China.</title>
        <authorList>
            <person name="Wang X."/>
        </authorList>
    </citation>
    <scope>NUCLEOTIDE SEQUENCE</scope>
    <source>
        <strain evidence="24">DQS-5</strain>
    </source>
</reference>
<comment type="catalytic activity">
    <reaction evidence="1">
        <text>ATP + protein L-histidine = ADP + protein N-phospho-L-histidine.</text>
        <dbReference type="EC" id="2.7.13.3"/>
    </reaction>
</comment>
<dbReference type="InterPro" id="IPR013656">
    <property type="entry name" value="PAS_4"/>
</dbReference>
<evidence type="ECO:0000313" key="25">
    <source>
        <dbReference type="Proteomes" id="UP001172778"/>
    </source>
</evidence>
<evidence type="ECO:0000256" key="8">
    <source>
        <dbReference type="ARBA" id="ARBA00022741"/>
    </source>
</evidence>
<dbReference type="InterPro" id="IPR035965">
    <property type="entry name" value="PAS-like_dom_sf"/>
</dbReference>
<organism evidence="24 25">
    <name type="scientific">Parachitinimonas caeni</name>
    <dbReference type="NCBI Taxonomy" id="3031301"/>
    <lineage>
        <taxon>Bacteria</taxon>
        <taxon>Pseudomonadati</taxon>
        <taxon>Pseudomonadota</taxon>
        <taxon>Betaproteobacteria</taxon>
        <taxon>Neisseriales</taxon>
        <taxon>Chitinibacteraceae</taxon>
        <taxon>Parachitinimonas</taxon>
    </lineage>
</organism>
<evidence type="ECO:0000259" key="19">
    <source>
        <dbReference type="PROSITE" id="PS50110"/>
    </source>
</evidence>
<dbReference type="Gene3D" id="3.30.450.20">
    <property type="entry name" value="PAS domain"/>
    <property type="match status" value="3"/>
</dbReference>
<keyword evidence="13 17" id="KW-0472">Membrane</keyword>
<dbReference type="InterPro" id="IPR003594">
    <property type="entry name" value="HATPase_dom"/>
</dbReference>
<dbReference type="EC" id="2.7.13.3" evidence="3"/>
<dbReference type="SMART" id="SM00448">
    <property type="entry name" value="REC"/>
    <property type="match status" value="3"/>
</dbReference>
<dbReference type="SUPFAM" id="SSF47226">
    <property type="entry name" value="Histidine-containing phosphotransfer domain, HPT domain"/>
    <property type="match status" value="2"/>
</dbReference>
<feature type="domain" description="Response regulatory" evidence="19">
    <location>
        <begin position="949"/>
        <end position="1069"/>
    </location>
</feature>
<evidence type="ECO:0000256" key="16">
    <source>
        <dbReference type="SAM" id="Coils"/>
    </source>
</evidence>
<feature type="modified residue" description="Phosphohistidine" evidence="14">
    <location>
        <position position="1294"/>
    </location>
</feature>
<evidence type="ECO:0000256" key="11">
    <source>
        <dbReference type="ARBA" id="ARBA00022989"/>
    </source>
</evidence>
<evidence type="ECO:0000259" key="20">
    <source>
        <dbReference type="PROSITE" id="PS50112"/>
    </source>
</evidence>
<keyword evidence="4" id="KW-1003">Cell membrane</keyword>
<feature type="domain" description="PAS" evidence="20">
    <location>
        <begin position="438"/>
        <end position="491"/>
    </location>
</feature>
<dbReference type="RefSeq" id="WP_284098731.1">
    <property type="nucleotide sequence ID" value="NZ_JARRAF010000001.1"/>
</dbReference>
<evidence type="ECO:0000256" key="4">
    <source>
        <dbReference type="ARBA" id="ARBA00022475"/>
    </source>
</evidence>
<dbReference type="CDD" id="cd00088">
    <property type="entry name" value="HPT"/>
    <property type="match status" value="2"/>
</dbReference>
<evidence type="ECO:0000256" key="3">
    <source>
        <dbReference type="ARBA" id="ARBA00012438"/>
    </source>
</evidence>
<dbReference type="InterPro" id="IPR008207">
    <property type="entry name" value="Sig_transdc_His_kin_Hpt_dom"/>
</dbReference>
<feature type="domain" description="HPt" evidence="23">
    <location>
        <begin position="1255"/>
        <end position="1356"/>
    </location>
</feature>
<dbReference type="InterPro" id="IPR003660">
    <property type="entry name" value="HAMP_dom"/>
</dbReference>
<dbReference type="PANTHER" id="PTHR45339:SF1">
    <property type="entry name" value="HYBRID SIGNAL TRANSDUCTION HISTIDINE KINASE J"/>
    <property type="match status" value="1"/>
</dbReference>
<dbReference type="PROSITE" id="PS50113">
    <property type="entry name" value="PAC"/>
    <property type="match status" value="2"/>
</dbReference>
<dbReference type="Gene3D" id="1.10.287.130">
    <property type="match status" value="1"/>
</dbReference>
<feature type="domain" description="PAS" evidence="20">
    <location>
        <begin position="565"/>
        <end position="623"/>
    </location>
</feature>
<evidence type="ECO:0000256" key="13">
    <source>
        <dbReference type="ARBA" id="ARBA00023136"/>
    </source>
</evidence>
<dbReference type="SUPFAM" id="SSF55785">
    <property type="entry name" value="PYP-like sensor domain (PAS domain)"/>
    <property type="match status" value="3"/>
</dbReference>
<dbReference type="InterPro" id="IPR004358">
    <property type="entry name" value="Sig_transdc_His_kin-like_C"/>
</dbReference>
<evidence type="ECO:0000256" key="5">
    <source>
        <dbReference type="ARBA" id="ARBA00022553"/>
    </source>
</evidence>
<dbReference type="PROSITE" id="PS50109">
    <property type="entry name" value="HIS_KIN"/>
    <property type="match status" value="1"/>
</dbReference>
<dbReference type="SMART" id="SM00387">
    <property type="entry name" value="HATPase_c"/>
    <property type="match status" value="1"/>
</dbReference>
<evidence type="ECO:0000256" key="6">
    <source>
        <dbReference type="ARBA" id="ARBA00022679"/>
    </source>
</evidence>
<feature type="coiled-coil region" evidence="16">
    <location>
        <begin position="274"/>
        <end position="318"/>
    </location>
</feature>
<evidence type="ECO:0000313" key="24">
    <source>
        <dbReference type="EMBL" id="MDK2122443.1"/>
    </source>
</evidence>
<gene>
    <name evidence="24" type="ORF">PZA18_00095</name>
</gene>
<comment type="caution">
    <text evidence="24">The sequence shown here is derived from an EMBL/GenBank/DDBJ whole genome shotgun (WGS) entry which is preliminary data.</text>
</comment>
<proteinExistence type="predicted"/>
<dbReference type="PRINTS" id="PR00344">
    <property type="entry name" value="BCTRLSENSOR"/>
</dbReference>
<dbReference type="InterPro" id="IPR000014">
    <property type="entry name" value="PAS"/>
</dbReference>
<feature type="modified residue" description="4-aspartylphosphate" evidence="15">
    <location>
        <position position="1421"/>
    </location>
</feature>
<dbReference type="PROSITE" id="PS50885">
    <property type="entry name" value="HAMP"/>
    <property type="match status" value="1"/>
</dbReference>
<dbReference type="EMBL" id="JARRAF010000001">
    <property type="protein sequence ID" value="MDK2122443.1"/>
    <property type="molecule type" value="Genomic_DNA"/>
</dbReference>
<dbReference type="InterPro" id="IPR036890">
    <property type="entry name" value="HATPase_C_sf"/>
</dbReference>
<feature type="transmembrane region" description="Helical" evidence="17">
    <location>
        <begin position="199"/>
        <end position="217"/>
    </location>
</feature>
<dbReference type="Gene3D" id="1.20.120.160">
    <property type="entry name" value="HPT domain"/>
    <property type="match status" value="2"/>
</dbReference>
<accession>A0ABT7DQU8</accession>
<protein>
    <recommendedName>
        <fullName evidence="3">histidine kinase</fullName>
        <ecNumber evidence="3">2.7.13.3</ecNumber>
    </recommendedName>
</protein>
<dbReference type="InterPro" id="IPR005467">
    <property type="entry name" value="His_kinase_dom"/>
</dbReference>
<dbReference type="InterPro" id="IPR036097">
    <property type="entry name" value="HisK_dim/P_sf"/>
</dbReference>
<dbReference type="Pfam" id="PF13426">
    <property type="entry name" value="PAS_9"/>
    <property type="match status" value="1"/>
</dbReference>
<keyword evidence="16" id="KW-0175">Coiled coil</keyword>
<dbReference type="Gene3D" id="3.40.50.2300">
    <property type="match status" value="3"/>
</dbReference>
<feature type="domain" description="PAC" evidence="21">
    <location>
        <begin position="639"/>
        <end position="691"/>
    </location>
</feature>
<evidence type="ECO:0000259" key="18">
    <source>
        <dbReference type="PROSITE" id="PS50109"/>
    </source>
</evidence>
<dbReference type="InterPro" id="IPR036641">
    <property type="entry name" value="HPT_dom_sf"/>
</dbReference>
<keyword evidence="5 15" id="KW-0597">Phosphoprotein</keyword>
<evidence type="ECO:0000256" key="2">
    <source>
        <dbReference type="ARBA" id="ARBA00004651"/>
    </source>
</evidence>
<dbReference type="SMART" id="SM00086">
    <property type="entry name" value="PAC"/>
    <property type="match status" value="2"/>
</dbReference>
<evidence type="ECO:0000256" key="12">
    <source>
        <dbReference type="ARBA" id="ARBA00023012"/>
    </source>
</evidence>
<feature type="modified residue" description="Phosphohistidine" evidence="14">
    <location>
        <position position="1550"/>
    </location>
</feature>
<dbReference type="Pfam" id="PF01627">
    <property type="entry name" value="Hpt"/>
    <property type="match status" value="2"/>
</dbReference>
<dbReference type="InterPro" id="IPR000700">
    <property type="entry name" value="PAS-assoc_C"/>
</dbReference>
<evidence type="ECO:0000256" key="17">
    <source>
        <dbReference type="SAM" id="Phobius"/>
    </source>
</evidence>
<keyword evidence="10" id="KW-0067">ATP-binding</keyword>
<evidence type="ECO:0000256" key="15">
    <source>
        <dbReference type="PROSITE-ProRule" id="PRU00169"/>
    </source>
</evidence>
<dbReference type="SUPFAM" id="SSF55874">
    <property type="entry name" value="ATPase domain of HSP90 chaperone/DNA topoisomerase II/histidine kinase"/>
    <property type="match status" value="1"/>
</dbReference>
<dbReference type="CDD" id="cd16922">
    <property type="entry name" value="HATPase_EvgS-ArcB-TorS-like"/>
    <property type="match status" value="1"/>
</dbReference>
<evidence type="ECO:0000259" key="21">
    <source>
        <dbReference type="PROSITE" id="PS50113"/>
    </source>
</evidence>
<feature type="domain" description="PAC" evidence="21">
    <location>
        <begin position="506"/>
        <end position="564"/>
    </location>
</feature>
<keyword evidence="11 17" id="KW-1133">Transmembrane helix</keyword>
<keyword evidence="12" id="KW-0902">Two-component regulatory system</keyword>
<keyword evidence="6" id="KW-0808">Transferase</keyword>
<dbReference type="CDD" id="cd00130">
    <property type="entry name" value="PAS"/>
    <property type="match status" value="2"/>
</dbReference>
<dbReference type="Gene3D" id="6.10.340.10">
    <property type="match status" value="1"/>
</dbReference>
<dbReference type="Pfam" id="PF08448">
    <property type="entry name" value="PAS_4"/>
    <property type="match status" value="1"/>
</dbReference>
<dbReference type="SUPFAM" id="SSF52172">
    <property type="entry name" value="CheY-like"/>
    <property type="match status" value="3"/>
</dbReference>
<keyword evidence="9" id="KW-0418">Kinase</keyword>
<keyword evidence="7 17" id="KW-0812">Transmembrane</keyword>
<feature type="domain" description="Response regulatory" evidence="19">
    <location>
        <begin position="1372"/>
        <end position="1487"/>
    </location>
</feature>
<name>A0ABT7DQU8_9NEIS</name>
<evidence type="ECO:0000259" key="23">
    <source>
        <dbReference type="PROSITE" id="PS50894"/>
    </source>
</evidence>
<dbReference type="SMART" id="SM00091">
    <property type="entry name" value="PAS"/>
    <property type="match status" value="3"/>
</dbReference>
<dbReference type="InterPro" id="IPR011006">
    <property type="entry name" value="CheY-like_superfamily"/>
</dbReference>
<dbReference type="Pfam" id="PF00512">
    <property type="entry name" value="HisKA"/>
    <property type="match status" value="1"/>
</dbReference>
<dbReference type="CDD" id="cd17546">
    <property type="entry name" value="REC_hyHK_CKI1_RcsC-like"/>
    <property type="match status" value="3"/>
</dbReference>
<dbReference type="SMART" id="SM00073">
    <property type="entry name" value="HPT"/>
    <property type="match status" value="2"/>
</dbReference>
<feature type="domain" description="HPt" evidence="23">
    <location>
        <begin position="1511"/>
        <end position="1604"/>
    </location>
</feature>
<keyword evidence="25" id="KW-1185">Reference proteome</keyword>
<feature type="modified residue" description="4-aspartylphosphate" evidence="15">
    <location>
        <position position="1146"/>
    </location>
</feature>
<dbReference type="SUPFAM" id="SSF47384">
    <property type="entry name" value="Homodimeric domain of signal transducing histidine kinase"/>
    <property type="match status" value="1"/>
</dbReference>
<sequence length="1612" mass="175775">MTYSFLTRITHLPLARKVMLLVGVLALCFGVLIAGSMQQNWQIVSRYTVIVESSNKALLSLPRANQQILELWRHAAEVQYEGDVGRLKGILYTVGDGEQAFNQNIDTVLEVVLSVAERQRLNAFKASFRALAEATAGAVDARINGNPAEASEIYTAQFLPRVGMLRSEISALANVIAERQQQMSESIAERAAENARYQIAIMIGATLFIVSMGMVYAHSAIARPIGILSLGMSRLAAGEATSYVEGEERRDEIGGMVRAFGVFRGNYLENCRLVQEAEQREAALASARDELETRVAEVAALSEQAQLAQLKLRNMTDNVPVVVMQFRCDAENNWCYEFVSDAARKVLGLDPAVLLADFGQMPSLLVEGSQDAYWQSLHAANARLAPWHFEGELQIHGRRVYVRAEALPDRQAGGATLWNGYWADVSATKELENDLRASSQRSQAILEAAPDGMLIFDRDGVIRYANQRLGLLFGYTSAELTGHSIERLLPDHQLVADNDEFVGWTSALPVGIGRGPTGLARDGRRFPVEVSLNPLPAQPGEPALLCASVRDVTQRRQMEEQLRESEEYFRSVFAGAGVGIISTCKDGRILKVNQSYCQFIGYREDELIGREATELMHPEDVDESLYHKDLLMTGAVEELHGEKRYLHRNGQVRWGDMTSRVLRSKDGQFIATLTTITDTTERREAELALAEAKRLAEEATRLKSDFLANMSHEIRTPMNAILGMTQLCLQTELTLKQRNYLEKVFNSSKSLLGIINDILDFSKIEAGKLTMEEVPFRLEHVLSNLADIATIKAQEKGIELLFDLAPDVPTALAGDPLRLGQVLINLVGNAIKFTERGEVVVAVRRLESRADKARLRFAVRDTGIGLSAEQRARLFQAFIQADGSTTRKYGGTGLGLAICRSLIELMGGQIEVDSELGRGSEFHFCIEMTVLAQAGAAELAATEALGELAVLVVDDNPVAREIFEGMLSSFQFRVQTVASGEAALRTIEQSPADQPFDLVLMDWHMPGIDGLEAARRIKALALPRAPGVVMVSTYGKEDLLALAGDVGIAGVLTKPVNPSSLLDAIMRALGKRPLDLERVSRRDEDHQQLASALRGARLLLVEDNEINQELALEILHNAGIEAVVANNGEQALAVLAQQRFDGVLMDCQMPVLDGFEATRRIRAKPEFAHLPVIAMTANAMSGDREKCLAAGMSDHVSKPIDLSQLFGVLTQWVKPPFLGSAPPAAIPPGAEEEAGWPAQLPGVALARGLQQIGGNRPFYQRLLSKFVAGHADYLHRAEAAWQQDDQEALLREAHTLKGVAANLALPELEAAAGRLECLADQAASRDQQQAALVDMRSALRTVVASLGRWLDNLTASPEATAKPGTETAAAPRLLVVDDQQINRQIMRMQLETAGFLVDDAADVTSAMHRVAQHRYLAVFSDCQMPGLDGYELARRIKAGVEPVPRLIAISGGEADTDRDKALAAGFDHYLAKPARLDALLAALQATPEPAMAMPAAATVIDFAGLTSVSSDPAVIAAMLREYRQSNHADCQDLAEAVRQGASERVMRLAHRVKGSARIVGAQALAELAQQLELAGRDEQVAAFEGIAARLQLALTQVEAAIDQRLNADGDEA</sequence>
<feature type="domain" description="Histidine kinase" evidence="18">
    <location>
        <begin position="709"/>
        <end position="930"/>
    </location>
</feature>
<evidence type="ECO:0000256" key="14">
    <source>
        <dbReference type="PROSITE-ProRule" id="PRU00110"/>
    </source>
</evidence>
<dbReference type="Gene3D" id="3.30.565.10">
    <property type="entry name" value="Histidine kinase-like ATPase, C-terminal domain"/>
    <property type="match status" value="1"/>
</dbReference>
<evidence type="ECO:0000256" key="10">
    <source>
        <dbReference type="ARBA" id="ARBA00022840"/>
    </source>
</evidence>
<feature type="domain" description="HAMP" evidence="22">
    <location>
        <begin position="219"/>
        <end position="272"/>
    </location>
</feature>
<evidence type="ECO:0000259" key="22">
    <source>
        <dbReference type="PROSITE" id="PS50885"/>
    </source>
</evidence>
<evidence type="ECO:0000256" key="7">
    <source>
        <dbReference type="ARBA" id="ARBA00022692"/>
    </source>
</evidence>
<dbReference type="NCBIfam" id="TIGR00229">
    <property type="entry name" value="sensory_box"/>
    <property type="match status" value="2"/>
</dbReference>